<name>A0A6A4HII5_9AGAR</name>
<dbReference type="AlphaFoldDB" id="A0A6A4HII5"/>
<dbReference type="EMBL" id="ML769484">
    <property type="protein sequence ID" value="KAE9398339.1"/>
    <property type="molecule type" value="Genomic_DNA"/>
</dbReference>
<sequence length="223" mass="25020">MSDSLETSSIFTTSTILGLGATTGKAIKRLGTVAVRGLNVIVMLRRLNEVEAIHGRKLNRPTDSKTLKSVCDSDLLEAYRSEYPLFIRKRAFSLSMRIVGGMHFEDLAAATVDWDVSLAYDLPKEMMSCLSAYKTGLSYVEPSSEKQFYIPFLLYMALAIALSGNSTFSRMVIELHMLEFIVNMYSDILEPKSYYWQEHFSSSATCAVRLARKIGCCEGYVVR</sequence>
<keyword evidence="2" id="KW-1185">Reference proteome</keyword>
<protein>
    <submittedName>
        <fullName evidence="1">Uncharacterized protein</fullName>
    </submittedName>
</protein>
<accession>A0A6A4HII5</accession>
<organism evidence="1 2">
    <name type="scientific">Gymnopus androsaceus JB14</name>
    <dbReference type="NCBI Taxonomy" id="1447944"/>
    <lineage>
        <taxon>Eukaryota</taxon>
        <taxon>Fungi</taxon>
        <taxon>Dikarya</taxon>
        <taxon>Basidiomycota</taxon>
        <taxon>Agaricomycotina</taxon>
        <taxon>Agaricomycetes</taxon>
        <taxon>Agaricomycetidae</taxon>
        <taxon>Agaricales</taxon>
        <taxon>Marasmiineae</taxon>
        <taxon>Omphalotaceae</taxon>
        <taxon>Gymnopus</taxon>
    </lineage>
</organism>
<evidence type="ECO:0000313" key="2">
    <source>
        <dbReference type="Proteomes" id="UP000799118"/>
    </source>
</evidence>
<proteinExistence type="predicted"/>
<gene>
    <name evidence="1" type="ORF">BT96DRAFT_940234</name>
</gene>
<dbReference type="Proteomes" id="UP000799118">
    <property type="component" value="Unassembled WGS sequence"/>
</dbReference>
<reference evidence="1" key="1">
    <citation type="journal article" date="2019" name="Environ. Microbiol.">
        <title>Fungal ecological strategies reflected in gene transcription - a case study of two litter decomposers.</title>
        <authorList>
            <person name="Barbi F."/>
            <person name="Kohler A."/>
            <person name="Barry K."/>
            <person name="Baskaran P."/>
            <person name="Daum C."/>
            <person name="Fauchery L."/>
            <person name="Ihrmark K."/>
            <person name="Kuo A."/>
            <person name="LaButti K."/>
            <person name="Lipzen A."/>
            <person name="Morin E."/>
            <person name="Grigoriev I.V."/>
            <person name="Henrissat B."/>
            <person name="Lindahl B."/>
            <person name="Martin F."/>
        </authorList>
    </citation>
    <scope>NUCLEOTIDE SEQUENCE</scope>
    <source>
        <strain evidence="1">JB14</strain>
    </source>
</reference>
<dbReference type="OrthoDB" id="3062192at2759"/>
<evidence type="ECO:0000313" key="1">
    <source>
        <dbReference type="EMBL" id="KAE9398339.1"/>
    </source>
</evidence>